<keyword evidence="2" id="KW-1185">Reference proteome</keyword>
<proteinExistence type="predicted"/>
<evidence type="ECO:0000313" key="1">
    <source>
        <dbReference type="EMBL" id="QXM24544.1"/>
    </source>
</evidence>
<name>A0A975U2Q8_9PROT</name>
<dbReference type="EMBL" id="CP076448">
    <property type="protein sequence ID" value="QXM24544.1"/>
    <property type="molecule type" value="Genomic_DNA"/>
</dbReference>
<gene>
    <name evidence="1" type="ORF">KO353_15100</name>
</gene>
<dbReference type="RefSeq" id="WP_218285601.1">
    <property type="nucleotide sequence ID" value="NZ_CP076448.1"/>
</dbReference>
<reference evidence="1" key="1">
    <citation type="submission" date="2021-06" db="EMBL/GenBank/DDBJ databases">
        <title>Elioraea tepida, sp. nov., a moderately thermophilic aerobic anoxygenic phototrophic bacterium isolated from an alkaline siliceous hot spring mat community in Yellowstone National Park, WY, USA.</title>
        <authorList>
            <person name="Saini M.K."/>
            <person name="Yoshida S."/>
            <person name="Sebastian A."/>
            <person name="Hirose S."/>
            <person name="Hara E."/>
            <person name="Tamaki H."/>
            <person name="Soulier N.T."/>
            <person name="Albert I."/>
            <person name="Hanada S."/>
            <person name="Bryant D.A."/>
            <person name="Tank M."/>
        </authorList>
    </citation>
    <scope>NUCLEOTIDE SEQUENCE</scope>
    <source>
        <strain evidence="1">MS-P2</strain>
    </source>
</reference>
<dbReference type="Proteomes" id="UP000694001">
    <property type="component" value="Chromosome"/>
</dbReference>
<evidence type="ECO:0000313" key="2">
    <source>
        <dbReference type="Proteomes" id="UP000694001"/>
    </source>
</evidence>
<accession>A0A975U2Q8</accession>
<sequence length="210" mass="22245">MANLARGVGQALLDVPFPEMIAKLGLGIAEAQMALDLNSMRTAQALANTTIPPGTVVVAIKETVNADGNVTNTEVLYNDQEMPLLVYGINPTFYAFSETVIEVKMAITMAVERGASVSFGQKFSYENTTKFKGSFESGGLLKLLAGSAKASVENTTTVAYAATMNATYTSKFNYKVEGSSLLRTTLTPVPPPQRMVPKITVQEPAPGGGP</sequence>
<dbReference type="KEGG" id="elio:KO353_15100"/>
<organism evidence="1 2">
    <name type="scientific">Elioraea tepida</name>
    <dbReference type="NCBI Taxonomy" id="2843330"/>
    <lineage>
        <taxon>Bacteria</taxon>
        <taxon>Pseudomonadati</taxon>
        <taxon>Pseudomonadota</taxon>
        <taxon>Alphaproteobacteria</taxon>
        <taxon>Acetobacterales</taxon>
        <taxon>Elioraeaceae</taxon>
        <taxon>Elioraea</taxon>
    </lineage>
</organism>
<protein>
    <submittedName>
        <fullName evidence="1">Uncharacterized protein</fullName>
    </submittedName>
</protein>
<dbReference type="AlphaFoldDB" id="A0A975U2Q8"/>